<accession>A0A3M5X567</accession>
<dbReference type="Pfam" id="PF02646">
    <property type="entry name" value="RmuC"/>
    <property type="match status" value="1"/>
</dbReference>
<evidence type="ECO:0008006" key="8">
    <source>
        <dbReference type="Google" id="ProtNLM"/>
    </source>
</evidence>
<protein>
    <recommendedName>
        <fullName evidence="8">DNA recombination protein rmuC-like protein</fullName>
    </recommendedName>
</protein>
<dbReference type="EMBL" id="RBUG01000014">
    <property type="protein sequence ID" value="RMU77990.1"/>
    <property type="molecule type" value="Genomic_DNA"/>
</dbReference>
<reference evidence="6 7" key="1">
    <citation type="submission" date="2018-08" db="EMBL/GenBank/DDBJ databases">
        <title>Recombination of ecologically and evolutionarily significant loci maintains genetic cohesion in the Pseudomonas syringae species complex.</title>
        <authorList>
            <person name="Dillon M."/>
            <person name="Thakur S."/>
            <person name="Almeida R.N.D."/>
            <person name="Weir B.S."/>
            <person name="Guttman D.S."/>
        </authorList>
    </citation>
    <scope>NUCLEOTIDE SEQUENCE [LARGE SCALE GENOMIC DNA]</scope>
    <source>
        <strain evidence="6 7">ICMP 11947</strain>
    </source>
</reference>
<evidence type="ECO:0000256" key="1">
    <source>
        <dbReference type="ARBA" id="ARBA00003416"/>
    </source>
</evidence>
<evidence type="ECO:0000256" key="3">
    <source>
        <dbReference type="ARBA" id="ARBA00023054"/>
    </source>
</evidence>
<evidence type="ECO:0000313" key="7">
    <source>
        <dbReference type="Proteomes" id="UP000271152"/>
    </source>
</evidence>
<keyword evidence="3 5" id="KW-0175">Coiled coil</keyword>
<feature type="coiled-coil region" evidence="5">
    <location>
        <begin position="236"/>
        <end position="277"/>
    </location>
</feature>
<comment type="function">
    <text evidence="1">Involved in DNA recombination.</text>
</comment>
<keyword evidence="4" id="KW-0233">DNA recombination</keyword>
<comment type="similarity">
    <text evidence="2">Belongs to the RmuC family.</text>
</comment>
<sequence length="530" mass="60002">MYARLLISSRPRRCFCCTIRTPYPNCRWPLLLSPHGVFMALDLNSLLLGLAAAALPLLALLWHLQRRLAARQAESALLDERLSMAQMAQEGLNAQLDACRDEVSDLSQANAAKQADLAALRREVELLRQESDNARETAQDWNHERVAREAELRRLDAQCAALNAELREQQDGHQQRLNDLQGSRDELRAQFAELAGKIFDEREQRFAETSQQQLGQLLTPLKERIQSFEKRVEESYQNEARERFSLAKELERLQQLNQRLSDEATNLTRALKGQKTQGNWGELILERVLEHAGLEKGREYQTQISLKGPDGERFQPDVLIMLPGDKQVVVDAKVSLTAYQQYVSADDEVIGQAALKQHVLSLRNHVKGLSGKDYKRLEGLHSLDFVLLFVPIEAAFSAALQAEPNLFQEAFDRNIVIVSPTTLLATLRVIDSLWKQERQSQNAREIAERAGWLYDKFVLFIQDLDEVGNRLQQLDKAYSAARNKLTEGRGNLISRSEQLKLLGARASKSLPADLLERAMTDNDGLISPPD</sequence>
<evidence type="ECO:0000256" key="4">
    <source>
        <dbReference type="ARBA" id="ARBA00023172"/>
    </source>
</evidence>
<feature type="coiled-coil region" evidence="5">
    <location>
        <begin position="89"/>
        <end position="197"/>
    </location>
</feature>
<dbReference type="Gene3D" id="1.10.287.1490">
    <property type="match status" value="1"/>
</dbReference>
<dbReference type="PANTHER" id="PTHR30563:SF0">
    <property type="entry name" value="DNA RECOMBINATION PROTEIN RMUC"/>
    <property type="match status" value="1"/>
</dbReference>
<dbReference type="PANTHER" id="PTHR30563">
    <property type="entry name" value="DNA RECOMBINATION PROTEIN RMUC"/>
    <property type="match status" value="1"/>
</dbReference>
<proteinExistence type="inferred from homology"/>
<dbReference type="GO" id="GO:0006310">
    <property type="term" value="P:DNA recombination"/>
    <property type="evidence" value="ECO:0007669"/>
    <property type="project" value="UniProtKB-KW"/>
</dbReference>
<organism evidence="6 7">
    <name type="scientific">Pseudomonas syringae pv. apii</name>
    <dbReference type="NCBI Taxonomy" id="81036"/>
    <lineage>
        <taxon>Bacteria</taxon>
        <taxon>Pseudomonadati</taxon>
        <taxon>Pseudomonadota</taxon>
        <taxon>Gammaproteobacteria</taxon>
        <taxon>Pseudomonadales</taxon>
        <taxon>Pseudomonadaceae</taxon>
        <taxon>Pseudomonas</taxon>
    </lineage>
</organism>
<comment type="caution">
    <text evidence="6">The sequence shown here is derived from an EMBL/GenBank/DDBJ whole genome shotgun (WGS) entry which is preliminary data.</text>
</comment>
<dbReference type="AlphaFoldDB" id="A0A3M5X567"/>
<gene>
    <name evidence="6" type="ORF">ALP23_05036</name>
</gene>
<evidence type="ECO:0000313" key="6">
    <source>
        <dbReference type="EMBL" id="RMU77990.1"/>
    </source>
</evidence>
<evidence type="ECO:0000256" key="5">
    <source>
        <dbReference type="SAM" id="Coils"/>
    </source>
</evidence>
<dbReference type="Proteomes" id="UP000271152">
    <property type="component" value="Unassembled WGS sequence"/>
</dbReference>
<dbReference type="InterPro" id="IPR003798">
    <property type="entry name" value="DNA_recombination_RmuC"/>
</dbReference>
<name>A0A3M5X567_9PSED</name>
<evidence type="ECO:0000256" key="2">
    <source>
        <dbReference type="ARBA" id="ARBA00009840"/>
    </source>
</evidence>